<reference evidence="2" key="1">
    <citation type="submission" date="2023-08" db="EMBL/GenBank/DDBJ databases">
        <authorList>
            <person name="Chen Y."/>
            <person name="Shah S."/>
            <person name="Dougan E. K."/>
            <person name="Thang M."/>
            <person name="Chan C."/>
        </authorList>
    </citation>
    <scope>NUCLEOTIDE SEQUENCE</scope>
</reference>
<gene>
    <name evidence="2" type="ORF">EVOR1521_LOCUS8892</name>
</gene>
<dbReference type="SUPFAM" id="SSF52047">
    <property type="entry name" value="RNI-like"/>
    <property type="match status" value="1"/>
</dbReference>
<feature type="compositionally biased region" description="Polar residues" evidence="1">
    <location>
        <begin position="363"/>
        <end position="383"/>
    </location>
</feature>
<name>A0AA36I4X7_9DINO</name>
<feature type="compositionally biased region" description="Polar residues" evidence="1">
    <location>
        <begin position="262"/>
        <end position="271"/>
    </location>
</feature>
<dbReference type="InterPro" id="IPR032675">
    <property type="entry name" value="LRR_dom_sf"/>
</dbReference>
<dbReference type="EMBL" id="CAUJNA010000779">
    <property type="protein sequence ID" value="CAJ1381102.1"/>
    <property type="molecule type" value="Genomic_DNA"/>
</dbReference>
<protein>
    <submittedName>
        <fullName evidence="2">Uncharacterized protein</fullName>
    </submittedName>
</protein>
<evidence type="ECO:0000256" key="1">
    <source>
        <dbReference type="SAM" id="MobiDB-lite"/>
    </source>
</evidence>
<keyword evidence="3" id="KW-1185">Reference proteome</keyword>
<evidence type="ECO:0000313" key="2">
    <source>
        <dbReference type="EMBL" id="CAJ1381102.1"/>
    </source>
</evidence>
<sequence length="383" mass="42840">MPEGRYVDFMASVRRRGGYLELDLRRSLSLSTLETNLSDQFMKNLRSAAHKENPEDDCCYFDLDISENNLPPEACRLLVRFLTQLSSGQWPVCVRSLRAYRNCFGDEGALHLAELIWRQRWPLAQLHLSHNSISGYGAACIILALACAKAGRGPNAEGTYPLRVASKVPRYTGCWMRLEQNEVQSPEKLAQELRAFGARIEQVGRSERDWGPLRAPHWANTSQKAPQVVLYLFNLQRKDGEEAEKPRANVQRAWDWVQDLGSSELASSDPGTSEVEEQIASDGMERPAISSGKGKGKSRLVWRAKVTEKETDASSSEPKAKEAKAPEAAEPKPEAKPEPKPETKQKPEGEPEAAEKKKKGKNKMQTADMNVTNVVVQDGFTYQ</sequence>
<feature type="compositionally biased region" description="Basic and acidic residues" evidence="1">
    <location>
        <begin position="305"/>
        <end position="355"/>
    </location>
</feature>
<feature type="region of interest" description="Disordered" evidence="1">
    <location>
        <begin position="262"/>
        <end position="383"/>
    </location>
</feature>
<proteinExistence type="predicted"/>
<comment type="caution">
    <text evidence="2">The sequence shown here is derived from an EMBL/GenBank/DDBJ whole genome shotgun (WGS) entry which is preliminary data.</text>
</comment>
<dbReference type="AlphaFoldDB" id="A0AA36I4X7"/>
<evidence type="ECO:0000313" key="3">
    <source>
        <dbReference type="Proteomes" id="UP001178507"/>
    </source>
</evidence>
<accession>A0AA36I4X7</accession>
<dbReference type="Proteomes" id="UP001178507">
    <property type="component" value="Unassembled WGS sequence"/>
</dbReference>
<dbReference type="Gene3D" id="3.80.10.10">
    <property type="entry name" value="Ribonuclease Inhibitor"/>
    <property type="match status" value="1"/>
</dbReference>
<organism evidence="2 3">
    <name type="scientific">Effrenium voratum</name>
    <dbReference type="NCBI Taxonomy" id="2562239"/>
    <lineage>
        <taxon>Eukaryota</taxon>
        <taxon>Sar</taxon>
        <taxon>Alveolata</taxon>
        <taxon>Dinophyceae</taxon>
        <taxon>Suessiales</taxon>
        <taxon>Symbiodiniaceae</taxon>
        <taxon>Effrenium</taxon>
    </lineage>
</organism>